<protein>
    <submittedName>
        <fullName evidence="1">Uncharacterized protein</fullName>
    </submittedName>
</protein>
<accession>A0ABY3NG49</accession>
<dbReference type="Proteomes" id="UP000324513">
    <property type="component" value="Unassembled WGS sequence"/>
</dbReference>
<evidence type="ECO:0000313" key="1">
    <source>
        <dbReference type="EMBL" id="TYO91969.1"/>
    </source>
</evidence>
<evidence type="ECO:0000313" key="2">
    <source>
        <dbReference type="Proteomes" id="UP000324513"/>
    </source>
</evidence>
<name>A0ABY3NG49_ELIMR</name>
<sequence length="103" mass="11947">MNKNGSDIIVATIFVYKRCKNGNNFLILHCNMAKTLQRNTLLRYKLIKDLYLEHKTEDIPDTKVLRRHIYPKYPISRSTLNTILSTPIEKQLAEINANNCGVQ</sequence>
<gene>
    <name evidence="1" type="ORF">LX74_02220</name>
</gene>
<proteinExistence type="predicted"/>
<keyword evidence="2" id="KW-1185">Reference proteome</keyword>
<reference evidence="1 2" key="1">
    <citation type="submission" date="2019-07" db="EMBL/GenBank/DDBJ databases">
        <title>Genomic Encyclopedia of Archaeal and Bacterial Type Strains, Phase II (KMG-II): from individual species to whole genera.</title>
        <authorList>
            <person name="Goeker M."/>
        </authorList>
    </citation>
    <scope>NUCLEOTIDE SEQUENCE [LARGE SCALE GENOMIC DNA]</scope>
    <source>
        <strain evidence="1 2">DSM 14571</strain>
    </source>
</reference>
<comment type="caution">
    <text evidence="1">The sequence shown here is derived from an EMBL/GenBank/DDBJ whole genome shotgun (WGS) entry which is preliminary data.</text>
</comment>
<dbReference type="EMBL" id="VNHK01000006">
    <property type="protein sequence ID" value="TYO91969.1"/>
    <property type="molecule type" value="Genomic_DNA"/>
</dbReference>
<organism evidence="1 2">
    <name type="scientific">Elizabethkingia miricola</name>
    <name type="common">Chryseobacterium miricola</name>
    <dbReference type="NCBI Taxonomy" id="172045"/>
    <lineage>
        <taxon>Bacteria</taxon>
        <taxon>Pseudomonadati</taxon>
        <taxon>Bacteroidota</taxon>
        <taxon>Flavobacteriia</taxon>
        <taxon>Flavobacteriales</taxon>
        <taxon>Weeksellaceae</taxon>
        <taxon>Elizabethkingia</taxon>
    </lineage>
</organism>